<comment type="caution">
    <text evidence="4">The sequence shown here is derived from an EMBL/GenBank/DDBJ whole genome shotgun (WGS) entry which is preliminary data.</text>
</comment>
<dbReference type="Proteomes" id="UP001254832">
    <property type="component" value="Unassembled WGS sequence"/>
</dbReference>
<dbReference type="EMBL" id="JAVDTR010000005">
    <property type="protein sequence ID" value="MDR6723665.1"/>
    <property type="molecule type" value="Genomic_DNA"/>
</dbReference>
<keyword evidence="2" id="KW-0378">Hydrolase</keyword>
<protein>
    <submittedName>
        <fullName evidence="4">ADP-ribose pyrophosphatase YjhB (NUDIX family)</fullName>
    </submittedName>
</protein>
<evidence type="ECO:0000259" key="3">
    <source>
        <dbReference type="PROSITE" id="PS51462"/>
    </source>
</evidence>
<dbReference type="PANTHER" id="PTHR43046:SF14">
    <property type="entry name" value="MUTT_NUDIX FAMILY PROTEIN"/>
    <property type="match status" value="1"/>
</dbReference>
<dbReference type="AlphaFoldDB" id="A0AAP5LNH5"/>
<comment type="cofactor">
    <cofactor evidence="1">
        <name>Mg(2+)</name>
        <dbReference type="ChEBI" id="CHEBI:18420"/>
    </cofactor>
</comment>
<dbReference type="InterPro" id="IPR020084">
    <property type="entry name" value="NUDIX_hydrolase_CS"/>
</dbReference>
<dbReference type="CDD" id="cd04688">
    <property type="entry name" value="NUDIX_Hydrolase"/>
    <property type="match status" value="1"/>
</dbReference>
<proteinExistence type="predicted"/>
<evidence type="ECO:0000256" key="1">
    <source>
        <dbReference type="ARBA" id="ARBA00001946"/>
    </source>
</evidence>
<gene>
    <name evidence="4" type="ORF">J2W91_002127</name>
</gene>
<dbReference type="InterPro" id="IPR000086">
    <property type="entry name" value="NUDIX_hydrolase_dom"/>
</dbReference>
<sequence>MVIRTVSLCLIRKGDNILVQEIVDPVVKQTFYRPIGGTVEYGENSKDTIIREVKEEIDAEIKEPKLLFVIENIFAYLDDVGHEVDFIYEAELVERSLYDNNEIQGIEGATSFKAVWKSIHELSSLTSHAQAKLVPDGLLNLLLSGTSEPRNPVGHYRSRSIRT</sequence>
<dbReference type="SUPFAM" id="SSF55811">
    <property type="entry name" value="Nudix"/>
    <property type="match status" value="1"/>
</dbReference>
<dbReference type="GO" id="GO:0016787">
    <property type="term" value="F:hydrolase activity"/>
    <property type="evidence" value="ECO:0007669"/>
    <property type="project" value="UniProtKB-KW"/>
</dbReference>
<reference evidence="4" key="1">
    <citation type="submission" date="2023-07" db="EMBL/GenBank/DDBJ databases">
        <title>Sorghum-associated microbial communities from plants grown in Nebraska, USA.</title>
        <authorList>
            <person name="Schachtman D."/>
        </authorList>
    </citation>
    <scope>NUCLEOTIDE SEQUENCE</scope>
    <source>
        <strain evidence="4">BE80</strain>
    </source>
</reference>
<evidence type="ECO:0000313" key="5">
    <source>
        <dbReference type="Proteomes" id="UP001254832"/>
    </source>
</evidence>
<dbReference type="PANTHER" id="PTHR43046">
    <property type="entry name" value="GDP-MANNOSE MANNOSYL HYDROLASE"/>
    <property type="match status" value="1"/>
</dbReference>
<dbReference type="Pfam" id="PF00293">
    <property type="entry name" value="NUDIX"/>
    <property type="match status" value="1"/>
</dbReference>
<dbReference type="PROSITE" id="PS00893">
    <property type="entry name" value="NUDIX_BOX"/>
    <property type="match status" value="1"/>
</dbReference>
<organism evidence="4 5">
    <name type="scientific">Paenibacillus amylolyticus</name>
    <dbReference type="NCBI Taxonomy" id="1451"/>
    <lineage>
        <taxon>Bacteria</taxon>
        <taxon>Bacillati</taxon>
        <taxon>Bacillota</taxon>
        <taxon>Bacilli</taxon>
        <taxon>Bacillales</taxon>
        <taxon>Paenibacillaceae</taxon>
        <taxon>Paenibacillus</taxon>
    </lineage>
</organism>
<evidence type="ECO:0000313" key="4">
    <source>
        <dbReference type="EMBL" id="MDR6723665.1"/>
    </source>
</evidence>
<accession>A0AAP5LNH5</accession>
<dbReference type="InterPro" id="IPR015797">
    <property type="entry name" value="NUDIX_hydrolase-like_dom_sf"/>
</dbReference>
<name>A0AAP5LNH5_PAEAM</name>
<dbReference type="PROSITE" id="PS51462">
    <property type="entry name" value="NUDIX"/>
    <property type="match status" value="1"/>
</dbReference>
<feature type="domain" description="Nudix hydrolase" evidence="3">
    <location>
        <begin position="1"/>
        <end position="139"/>
    </location>
</feature>
<dbReference type="Gene3D" id="3.90.79.10">
    <property type="entry name" value="Nucleoside Triphosphate Pyrophosphohydrolase"/>
    <property type="match status" value="1"/>
</dbReference>
<evidence type="ECO:0000256" key="2">
    <source>
        <dbReference type="ARBA" id="ARBA00022801"/>
    </source>
</evidence>